<reference evidence="2" key="1">
    <citation type="journal article" date="2014" name="Int. J. Syst. Evol. Microbiol.">
        <title>Complete genome sequence of Corynebacterium casei LMG S-19264T (=DSM 44701T), isolated from a smear-ripened cheese.</title>
        <authorList>
            <consortium name="US DOE Joint Genome Institute (JGI-PGF)"/>
            <person name="Walter F."/>
            <person name="Albersmeier A."/>
            <person name="Kalinowski J."/>
            <person name="Ruckert C."/>
        </authorList>
    </citation>
    <scope>NUCLEOTIDE SEQUENCE</scope>
    <source>
        <strain evidence="2">CGMCC 1.15367</strain>
    </source>
</reference>
<reference evidence="2" key="2">
    <citation type="submission" date="2020-09" db="EMBL/GenBank/DDBJ databases">
        <authorList>
            <person name="Sun Q."/>
            <person name="Zhou Y."/>
        </authorList>
    </citation>
    <scope>NUCLEOTIDE SEQUENCE</scope>
    <source>
        <strain evidence="2">CGMCC 1.15367</strain>
    </source>
</reference>
<protein>
    <submittedName>
        <fullName evidence="2">Uncharacterized protein</fullName>
    </submittedName>
</protein>
<name>A0A916ZZH4_9HYPH</name>
<dbReference type="Proteomes" id="UP000644699">
    <property type="component" value="Unassembled WGS sequence"/>
</dbReference>
<sequence length="119" mass="12815">MAIPVWPASLSQRMEAQGYQEGQGDGRLRSSMDGGPGKVRQRFRPARPVSGTILMTAAQLATFRAFVDGDLAGGSLPFQFPAQSASGVWLVRFADSMPTWSTYGVPGAWRVSLSLEILP</sequence>
<keyword evidence="3" id="KW-1185">Reference proteome</keyword>
<gene>
    <name evidence="2" type="ORF">GCM10011390_41610</name>
</gene>
<organism evidence="2 3">
    <name type="scientific">Aureimonas endophytica</name>
    <dbReference type="NCBI Taxonomy" id="2027858"/>
    <lineage>
        <taxon>Bacteria</taxon>
        <taxon>Pseudomonadati</taxon>
        <taxon>Pseudomonadota</taxon>
        <taxon>Alphaproteobacteria</taxon>
        <taxon>Hyphomicrobiales</taxon>
        <taxon>Aurantimonadaceae</taxon>
        <taxon>Aureimonas</taxon>
    </lineage>
</organism>
<evidence type="ECO:0000256" key="1">
    <source>
        <dbReference type="SAM" id="MobiDB-lite"/>
    </source>
</evidence>
<accession>A0A916ZZH4</accession>
<proteinExistence type="predicted"/>
<dbReference type="EMBL" id="BMIQ01000008">
    <property type="protein sequence ID" value="GGE18106.1"/>
    <property type="molecule type" value="Genomic_DNA"/>
</dbReference>
<feature type="region of interest" description="Disordered" evidence="1">
    <location>
        <begin position="16"/>
        <end position="43"/>
    </location>
</feature>
<comment type="caution">
    <text evidence="2">The sequence shown here is derived from an EMBL/GenBank/DDBJ whole genome shotgun (WGS) entry which is preliminary data.</text>
</comment>
<evidence type="ECO:0000313" key="3">
    <source>
        <dbReference type="Proteomes" id="UP000644699"/>
    </source>
</evidence>
<evidence type="ECO:0000313" key="2">
    <source>
        <dbReference type="EMBL" id="GGE18106.1"/>
    </source>
</evidence>
<dbReference type="AlphaFoldDB" id="A0A916ZZH4"/>